<keyword evidence="4" id="KW-1185">Reference proteome</keyword>
<feature type="transmembrane region" description="Helical" evidence="2">
    <location>
        <begin position="70"/>
        <end position="90"/>
    </location>
</feature>
<sequence length="101" mass="10693">MAEERPFGLDPARVTDVGRDGKPLAPEVPPPEWLSHRHRLILGLFALGGLVVGGLAGATVAAFASGARGWAAVLALMTLAASPLLVLGPLQDWWRHRRRGG</sequence>
<dbReference type="Proteomes" id="UP001305521">
    <property type="component" value="Chromosome"/>
</dbReference>
<keyword evidence="2" id="KW-0812">Transmembrane</keyword>
<evidence type="ECO:0000256" key="1">
    <source>
        <dbReference type="SAM" id="MobiDB-lite"/>
    </source>
</evidence>
<accession>A0ABZ0PF57</accession>
<protein>
    <submittedName>
        <fullName evidence="3">Uncharacterized protein</fullName>
    </submittedName>
</protein>
<keyword evidence="2" id="KW-1133">Transmembrane helix</keyword>
<dbReference type="RefSeq" id="WP_318648307.1">
    <property type="nucleotide sequence ID" value="NZ_CP137852.1"/>
</dbReference>
<feature type="transmembrane region" description="Helical" evidence="2">
    <location>
        <begin position="40"/>
        <end position="64"/>
    </location>
</feature>
<dbReference type="EMBL" id="CP137852">
    <property type="protein sequence ID" value="WPB84349.1"/>
    <property type="molecule type" value="Genomic_DNA"/>
</dbReference>
<keyword evidence="2" id="KW-0472">Membrane</keyword>
<proteinExistence type="predicted"/>
<evidence type="ECO:0000313" key="4">
    <source>
        <dbReference type="Proteomes" id="UP001305521"/>
    </source>
</evidence>
<reference evidence="3 4" key="1">
    <citation type="submission" date="2023-11" db="EMBL/GenBank/DDBJ databases">
        <title>Arctic aerobic anoxygenic photoheterotroph Sediminicoccus rosea KRV36 adapts its photosynthesis to long days of polar summer.</title>
        <authorList>
            <person name="Tomasch J."/>
            <person name="Kopejtka K."/>
            <person name="Bily T."/>
            <person name="Gardiner A.T."/>
            <person name="Gardian Z."/>
            <person name="Shivaramu S."/>
            <person name="Koblizek M."/>
            <person name="Engelhardt F."/>
            <person name="Kaftan D."/>
        </authorList>
    </citation>
    <scope>NUCLEOTIDE SEQUENCE [LARGE SCALE GENOMIC DNA]</scope>
    <source>
        <strain evidence="3 4">R-30</strain>
    </source>
</reference>
<evidence type="ECO:0000256" key="2">
    <source>
        <dbReference type="SAM" id="Phobius"/>
    </source>
</evidence>
<feature type="region of interest" description="Disordered" evidence="1">
    <location>
        <begin position="1"/>
        <end position="29"/>
    </location>
</feature>
<organism evidence="3 4">
    <name type="scientific">Sediminicoccus rosea</name>
    <dbReference type="NCBI Taxonomy" id="1225128"/>
    <lineage>
        <taxon>Bacteria</taxon>
        <taxon>Pseudomonadati</taxon>
        <taxon>Pseudomonadota</taxon>
        <taxon>Alphaproteobacteria</taxon>
        <taxon>Acetobacterales</taxon>
        <taxon>Roseomonadaceae</taxon>
        <taxon>Sediminicoccus</taxon>
    </lineage>
</organism>
<gene>
    <name evidence="3" type="ORF">R9Z33_19905</name>
</gene>
<evidence type="ECO:0000313" key="3">
    <source>
        <dbReference type="EMBL" id="WPB84349.1"/>
    </source>
</evidence>
<name>A0ABZ0PF57_9PROT</name>